<accession>A0ABX7TI26</accession>
<dbReference type="SUPFAM" id="SSF51294">
    <property type="entry name" value="Hedgehog/intein (Hint) domain"/>
    <property type="match status" value="1"/>
</dbReference>
<sequence>MFIAVSPPPVTLSGAVDPVIESIVNLMPDYSAGRRLHTLYVNKTQSALPGNYSQMFGTGPAFRSVFFPNWQPDSLLSLVADTGLSPSWWSDFSVAVLCQAIAELGSDIRGQMLTDKINGDVSSFNADLRARSSRAYAKVLAAAYNPLTTLLQQVNPDTAKQQFHDSLLSNVLNRQLWYQAGMWTSPDWEMFNQYAKYIALGASDAEVDTLIDELAAAGLPIPATVNRQGWRTYAEELRDKPNIDLSDIRNECAGPIAQTTYIPTGNGMSASMPNGNCYEFTANSQPGTRYRRPPGGSCFTGDTQVLNEAGRAVPLREVKRGDTVLTRDGVSTVAYVARPLRSGRPLYRLTGGGSPVFTTTHPFLNAAPVKPLGFLPKVLAVEPEALAWQVPTLSEDGIGILETGSLVLCRGPGPRQDPVTVTVSGVEPVPEPGEDSHLYDLRLATRSGARQEFWAGDGERFFLVSPEYPILDEAGAAATTVVALMEGLVSSGGPDKSGWPSWINDGVSRFGPGIFHGALMQALATTSSFGAPEPPDSLDERIDRLYRGLADTTPETAAVMASLFDGLLASAGQWLASVVALGWRTCMLLGGETLALTVFDIALTPGNPVRADATIELAITARGRNSAQSIRMWDRRGRGNTRFHHYFDQLVHLDVTGTDRPEDLSFAVSMDGATVPTLFAHVPDSLGDAAHTFRSAQLRDSSGTVVGAIRFDTRRLGQDAASQELGNSGLWTEDAIEAYANALGVAMVEPTLSGLREIHRNRERSPQY</sequence>
<dbReference type="Proteomes" id="UP000663908">
    <property type="component" value="Chromosome"/>
</dbReference>
<evidence type="ECO:0000313" key="2">
    <source>
        <dbReference type="Proteomes" id="UP000663908"/>
    </source>
</evidence>
<dbReference type="EMBL" id="CP071839">
    <property type="protein sequence ID" value="QTD96116.1"/>
    <property type="molecule type" value="Genomic_DNA"/>
</dbReference>
<dbReference type="PROSITE" id="PS50817">
    <property type="entry name" value="INTEIN_N_TER"/>
    <property type="match status" value="1"/>
</dbReference>
<gene>
    <name evidence="1" type="ORF">S1361_02095</name>
</gene>
<dbReference type="InterPro" id="IPR036844">
    <property type="entry name" value="Hint_dom_sf"/>
</dbReference>
<protein>
    <recommendedName>
        <fullName evidence="3">Hint domain-containing protein</fullName>
    </recommendedName>
</protein>
<proteinExistence type="predicted"/>
<dbReference type="Gene3D" id="2.170.16.10">
    <property type="entry name" value="Hedgehog/Intein (Hint) domain"/>
    <property type="match status" value="1"/>
</dbReference>
<name>A0ABX7TI26_STRCY</name>
<organism evidence="1 2">
    <name type="scientific">Streptomyces cyanogenus</name>
    <dbReference type="NCBI Taxonomy" id="80860"/>
    <lineage>
        <taxon>Bacteria</taxon>
        <taxon>Bacillati</taxon>
        <taxon>Actinomycetota</taxon>
        <taxon>Actinomycetes</taxon>
        <taxon>Kitasatosporales</taxon>
        <taxon>Streptomycetaceae</taxon>
        <taxon>Streptomyces</taxon>
    </lineage>
</organism>
<reference evidence="1 2" key="1">
    <citation type="submission" date="2021-03" db="EMBL/GenBank/DDBJ databases">
        <title>Complete genome sequence of Streptomyces cyanogenus S136, producer of anticancer angucycline landomycin A.</title>
        <authorList>
            <person name="Hrab P."/>
            <person name="Ruckert C."/>
            <person name="Busche T."/>
            <person name="Ostash I."/>
            <person name="Kalinowski J."/>
            <person name="Fedorenko V."/>
            <person name="Yushchuk O."/>
            <person name="Ostash B."/>
        </authorList>
    </citation>
    <scope>NUCLEOTIDE SEQUENCE [LARGE SCALE GENOMIC DNA]</scope>
    <source>
        <strain evidence="1 2">S136</strain>
    </source>
</reference>
<keyword evidence="2" id="KW-1185">Reference proteome</keyword>
<evidence type="ECO:0000313" key="1">
    <source>
        <dbReference type="EMBL" id="QTD96116.1"/>
    </source>
</evidence>
<evidence type="ECO:0008006" key="3">
    <source>
        <dbReference type="Google" id="ProtNLM"/>
    </source>
</evidence>
<dbReference type="InterPro" id="IPR006141">
    <property type="entry name" value="Intein_N"/>
</dbReference>
<dbReference type="RefSeq" id="WP_208030138.1">
    <property type="nucleotide sequence ID" value="NZ_CP071839.1"/>
</dbReference>